<dbReference type="GO" id="GO:0009317">
    <property type="term" value="C:acetyl-CoA carboxylase complex"/>
    <property type="evidence" value="ECO:0007669"/>
    <property type="project" value="TreeGrafter"/>
</dbReference>
<dbReference type="SUPFAM" id="SSF52096">
    <property type="entry name" value="ClpP/crotonase"/>
    <property type="match status" value="2"/>
</dbReference>
<dbReference type="GO" id="GO:0004658">
    <property type="term" value="F:propionyl-CoA carboxylase activity"/>
    <property type="evidence" value="ECO:0007669"/>
    <property type="project" value="TreeGrafter"/>
</dbReference>
<evidence type="ECO:0000259" key="1">
    <source>
        <dbReference type="PROSITE" id="PS50980"/>
    </source>
</evidence>
<dbReference type="InterPro" id="IPR011763">
    <property type="entry name" value="COA_CT_C"/>
</dbReference>
<evidence type="ECO:0000313" key="3">
    <source>
        <dbReference type="EMBL" id="CAB4885936.1"/>
    </source>
</evidence>
<reference evidence="3" key="1">
    <citation type="submission" date="2020-05" db="EMBL/GenBank/DDBJ databases">
        <authorList>
            <person name="Chiriac C."/>
            <person name="Salcher M."/>
            <person name="Ghai R."/>
            <person name="Kavagutti S V."/>
        </authorList>
    </citation>
    <scope>NUCLEOTIDE SEQUENCE</scope>
</reference>
<accession>A0A6J7ES45</accession>
<dbReference type="InterPro" id="IPR011762">
    <property type="entry name" value="COA_CT_N"/>
</dbReference>
<dbReference type="PANTHER" id="PTHR43842">
    <property type="entry name" value="PROPIONYL-COA CARBOXYLASE BETA CHAIN"/>
    <property type="match status" value="1"/>
</dbReference>
<feature type="domain" description="CoA carboxyltransferase C-terminal" evidence="2">
    <location>
        <begin position="220"/>
        <end position="473"/>
    </location>
</feature>
<feature type="domain" description="CoA carboxyltransferase N-terminal" evidence="1">
    <location>
        <begin position="1"/>
        <end position="227"/>
    </location>
</feature>
<evidence type="ECO:0000259" key="2">
    <source>
        <dbReference type="PROSITE" id="PS50989"/>
    </source>
</evidence>
<dbReference type="Gene3D" id="3.90.226.10">
    <property type="entry name" value="2-enoyl-CoA Hydratase, Chain A, domain 1"/>
    <property type="match status" value="2"/>
</dbReference>
<dbReference type="Pfam" id="PF01039">
    <property type="entry name" value="Carboxyl_trans"/>
    <property type="match status" value="1"/>
</dbReference>
<dbReference type="InterPro" id="IPR051047">
    <property type="entry name" value="AccD/PCCB"/>
</dbReference>
<dbReference type="EMBL" id="CAFBLZ010000052">
    <property type="protein sequence ID" value="CAB4885936.1"/>
    <property type="molecule type" value="Genomic_DNA"/>
</dbReference>
<dbReference type="InterPro" id="IPR029045">
    <property type="entry name" value="ClpP/crotonase-like_dom_sf"/>
</dbReference>
<dbReference type="PANTHER" id="PTHR43842:SF2">
    <property type="entry name" value="PROPIONYL-COA CARBOXYLASE BETA CHAIN, MITOCHONDRIAL"/>
    <property type="match status" value="1"/>
</dbReference>
<organism evidence="3">
    <name type="scientific">freshwater metagenome</name>
    <dbReference type="NCBI Taxonomy" id="449393"/>
    <lineage>
        <taxon>unclassified sequences</taxon>
        <taxon>metagenomes</taxon>
        <taxon>ecological metagenomes</taxon>
    </lineage>
</organism>
<dbReference type="PROSITE" id="PS50980">
    <property type="entry name" value="COA_CT_NTER"/>
    <property type="match status" value="1"/>
</dbReference>
<dbReference type="InterPro" id="IPR034733">
    <property type="entry name" value="AcCoA_carboxyl_beta"/>
</dbReference>
<proteinExistence type="predicted"/>
<dbReference type="AlphaFoldDB" id="A0A6J7ES45"/>
<protein>
    <submittedName>
        <fullName evidence="3">Unannotated protein</fullName>
    </submittedName>
</protein>
<gene>
    <name evidence="3" type="ORF">UFOPK3482_00709</name>
</gene>
<dbReference type="PROSITE" id="PS50989">
    <property type="entry name" value="COA_CT_CTER"/>
    <property type="match status" value="1"/>
</dbReference>
<sequence>MSNTDVGSQIGGLTGENPKDPEVRIKRLLDSATFELLLPRTDCGMIAATGTIKGNKVVLFASDATSKSGALGIEGSNVILAAYREAMSYQLPIIGIWHSGGARLSDGVLSLDAFGQVFHAMVHASGRIPQLSLVLGPTAGGGAYGPALTDVVVLAPEGRIFVTGPDVVKSVTGEDIDIAALGGPEAHSKNSGVAHVIAPTEDMAFTEIQDLVSLFADQGHFKTDIADIDLGLFVPPVEKRSYEVHPLIDGILDVDGEKLELLPVWAPNMSTVIGRLGGRTVGVVANNPAHIGGVLDSAAAEKAARFVRTCDAFGIPMIVIADVTGFLPGPGQEWEGAVRRGAKLLHAFAESVVPRVTLITRRAYGGAFVAMNSKSLGATRTFAWPTAEVSVMGAVAAVRVLHRRLLADLPEAQRANMELELAAEHDRISGGINTAVEIGAVDEVIDPSRTRTALAQALASAPHRRGTHSNIPL</sequence>
<name>A0A6J7ES45_9ZZZZ</name>